<organism evidence="1 2">
    <name type="scientific">Amygdalobacter nucleatus</name>
    <dbReference type="NCBI Taxonomy" id="3029274"/>
    <lineage>
        <taxon>Bacteria</taxon>
        <taxon>Bacillati</taxon>
        <taxon>Bacillota</taxon>
        <taxon>Clostridia</taxon>
        <taxon>Eubacteriales</taxon>
        <taxon>Oscillospiraceae</taxon>
        <taxon>Amygdalobacter</taxon>
    </lineage>
</organism>
<comment type="caution">
    <text evidence="1">The sequence shown here is derived from an EMBL/GenBank/DDBJ whole genome shotgun (WGS) entry which is preliminary data.</text>
</comment>
<name>A0A133Y6U8_9FIRM</name>
<dbReference type="AlphaFoldDB" id="A0A133Y6U8"/>
<keyword evidence="2" id="KW-1185">Reference proteome</keyword>
<evidence type="ECO:0000313" key="1">
    <source>
        <dbReference type="EMBL" id="KXB38926.1"/>
    </source>
</evidence>
<gene>
    <name evidence="1" type="ORF">HMPREF1872_01413</name>
</gene>
<dbReference type="EMBL" id="LSCV01000045">
    <property type="protein sequence ID" value="KXB38926.1"/>
    <property type="molecule type" value="Genomic_DNA"/>
</dbReference>
<dbReference type="Proteomes" id="UP000070080">
    <property type="component" value="Unassembled WGS sequence"/>
</dbReference>
<dbReference type="RefSeq" id="WP_066715082.1">
    <property type="nucleotide sequence ID" value="NZ_CP118869.1"/>
</dbReference>
<reference evidence="2" key="1">
    <citation type="submission" date="2016-01" db="EMBL/GenBank/DDBJ databases">
        <authorList>
            <person name="Mitreva M."/>
            <person name="Pepin K.H."/>
            <person name="Mihindukulasuriya K.A."/>
            <person name="Fulton R."/>
            <person name="Fronick C."/>
            <person name="O'Laughlin M."/>
            <person name="Miner T."/>
            <person name="Herter B."/>
            <person name="Rosa B.A."/>
            <person name="Cordes M."/>
            <person name="Tomlinson C."/>
            <person name="Wollam A."/>
            <person name="Palsikar V.B."/>
            <person name="Mardis E.R."/>
            <person name="Wilson R.K."/>
        </authorList>
    </citation>
    <scope>NUCLEOTIDE SEQUENCE [LARGE SCALE GENOMIC DNA]</scope>
    <source>
        <strain evidence="2">KA00274</strain>
    </source>
</reference>
<dbReference type="STRING" id="1497955.HMPREF1872_01413"/>
<proteinExistence type="predicted"/>
<sequence>MSILYNMNEIREQVQTAFGDTENYLVVIKHNNWQSDIIKLLLGGVLYPMDSSRQFVLYFSPKGIYEKELGNPLSKEFVLLPWHEITDISIKPWYLHKVIRCLHLGKQLGYEVFFSGRINQDNKRNLEQLIANDWHRIC</sequence>
<evidence type="ECO:0000313" key="2">
    <source>
        <dbReference type="Proteomes" id="UP000070080"/>
    </source>
</evidence>
<protein>
    <submittedName>
        <fullName evidence="1">Uncharacterized protein</fullName>
    </submittedName>
</protein>
<dbReference type="OrthoDB" id="2340037at2"/>
<accession>A0A133Y6U8</accession>